<feature type="domain" description="DUF6570" evidence="1">
    <location>
        <begin position="124"/>
        <end position="184"/>
    </location>
</feature>
<dbReference type="InterPro" id="IPR046700">
    <property type="entry name" value="DUF6570"/>
</dbReference>
<reference evidence="2 3" key="1">
    <citation type="journal article" date="2021" name="Sci. Rep.">
        <title>Genome sequencing of the multicellular alga Astrephomene provides insights into convergent evolution of germ-soma differentiation.</title>
        <authorList>
            <person name="Yamashita S."/>
            <person name="Yamamoto K."/>
            <person name="Matsuzaki R."/>
            <person name="Suzuki S."/>
            <person name="Yamaguchi H."/>
            <person name="Hirooka S."/>
            <person name="Minakuchi Y."/>
            <person name="Miyagishima S."/>
            <person name="Kawachi M."/>
            <person name="Toyoda A."/>
            <person name="Nozaki H."/>
        </authorList>
    </citation>
    <scope>NUCLEOTIDE SEQUENCE [LARGE SCALE GENOMIC DNA]</scope>
    <source>
        <strain evidence="2 3">NIES-4017</strain>
    </source>
</reference>
<comment type="caution">
    <text evidence="2">The sequence shown here is derived from an EMBL/GenBank/DDBJ whole genome shotgun (WGS) entry which is preliminary data.</text>
</comment>
<name>A0AAD3DJT6_9CHLO</name>
<evidence type="ECO:0000313" key="3">
    <source>
        <dbReference type="Proteomes" id="UP001054857"/>
    </source>
</evidence>
<feature type="non-terminal residue" evidence="2">
    <location>
        <position position="265"/>
    </location>
</feature>
<proteinExistence type="predicted"/>
<evidence type="ECO:0000313" key="2">
    <source>
        <dbReference type="EMBL" id="GFR43154.1"/>
    </source>
</evidence>
<dbReference type="Proteomes" id="UP001054857">
    <property type="component" value="Unassembled WGS sequence"/>
</dbReference>
<dbReference type="EMBL" id="BMAR01000005">
    <property type="protein sequence ID" value="GFR43154.1"/>
    <property type="molecule type" value="Genomic_DNA"/>
</dbReference>
<organism evidence="2 3">
    <name type="scientific">Astrephomene gubernaculifera</name>
    <dbReference type="NCBI Taxonomy" id="47775"/>
    <lineage>
        <taxon>Eukaryota</taxon>
        <taxon>Viridiplantae</taxon>
        <taxon>Chlorophyta</taxon>
        <taxon>core chlorophytes</taxon>
        <taxon>Chlorophyceae</taxon>
        <taxon>CS clade</taxon>
        <taxon>Chlamydomonadales</taxon>
        <taxon>Astrephomenaceae</taxon>
        <taxon>Astrephomene</taxon>
    </lineage>
</organism>
<dbReference type="Pfam" id="PF20209">
    <property type="entry name" value="DUF6570"/>
    <property type="match status" value="1"/>
</dbReference>
<protein>
    <recommendedName>
        <fullName evidence="1">DUF6570 domain-containing protein</fullName>
    </recommendedName>
</protein>
<evidence type="ECO:0000259" key="1">
    <source>
        <dbReference type="Pfam" id="PF20209"/>
    </source>
</evidence>
<accession>A0AAD3DJT6</accession>
<keyword evidence="3" id="KW-1185">Reference proteome</keyword>
<gene>
    <name evidence="2" type="ORF">Agub_g4200</name>
</gene>
<dbReference type="AlphaFoldDB" id="A0AAD3DJT6"/>
<sequence>VSLTTLLHRTNEGDIVPSSAQKESGIEDNFGDEAMPAYDERSGVQRCTYTLVEAAEEACRSAFADSCSYACCCCERKLFRQSVVEVTENMYDTLIEEWATNLAGWVTRRGVGYMCHTCLGSIRRDRCPRFSLDNGLQLPEVPPELQGIPELAERLLAIRIPFLQLRRLPTGNQHGLKGMDGTACPVCFLFLRKPSHRPVLTTPSFLLPYLPLLSFKNRPCSCFPIPFPAHALPELPCLYCSYHATPLANPSCPHPCASIPLPLMP</sequence>